<dbReference type="Gene3D" id="3.30.160.100">
    <property type="entry name" value="Ribosome hibernation promotion factor-like"/>
    <property type="match status" value="1"/>
</dbReference>
<proteinExistence type="inferred from homology"/>
<accession>A0ABQ3BQM4</accession>
<dbReference type="NCBIfam" id="TIGR00741">
    <property type="entry name" value="yfiA"/>
    <property type="match status" value="1"/>
</dbReference>
<evidence type="ECO:0000256" key="5">
    <source>
        <dbReference type="ARBA" id="ARBA00041319"/>
    </source>
</evidence>
<reference evidence="7" key="1">
    <citation type="journal article" date="2019" name="Int. J. Syst. Evol. Microbiol.">
        <title>The Global Catalogue of Microorganisms (GCM) 10K type strain sequencing project: providing services to taxonomists for standard genome sequencing and annotation.</title>
        <authorList>
            <consortium name="The Broad Institute Genomics Platform"/>
            <consortium name="The Broad Institute Genome Sequencing Center for Infectious Disease"/>
            <person name="Wu L."/>
            <person name="Ma J."/>
        </authorList>
    </citation>
    <scope>NUCLEOTIDE SEQUENCE [LARGE SCALE GENOMIC DNA]</scope>
    <source>
        <strain evidence="7">KCTC 22558</strain>
    </source>
</reference>
<dbReference type="InterPro" id="IPR003489">
    <property type="entry name" value="RHF/RaiA"/>
</dbReference>
<dbReference type="PANTHER" id="PTHR33231:SF1">
    <property type="entry name" value="30S RIBOSOMAL PROTEIN"/>
    <property type="match status" value="1"/>
</dbReference>
<dbReference type="InterPro" id="IPR036567">
    <property type="entry name" value="RHF-like"/>
</dbReference>
<comment type="caution">
    <text evidence="6">The sequence shown here is derived from an EMBL/GenBank/DDBJ whole genome shotgun (WGS) entry which is preliminary data.</text>
</comment>
<dbReference type="SUPFAM" id="SSF69754">
    <property type="entry name" value="Ribosome binding protein Y (YfiA homologue)"/>
    <property type="match status" value="1"/>
</dbReference>
<comment type="subunit">
    <text evidence="3">Associates exclusively with 100S ribosomes, which are dimers of 70S ribosomes.</text>
</comment>
<evidence type="ECO:0000313" key="6">
    <source>
        <dbReference type="EMBL" id="GGZ53819.1"/>
    </source>
</evidence>
<dbReference type="Proteomes" id="UP000643403">
    <property type="component" value="Unassembled WGS sequence"/>
</dbReference>
<dbReference type="InterPro" id="IPR050574">
    <property type="entry name" value="HPF/YfiA_ribosome-assoc"/>
</dbReference>
<keyword evidence="1" id="KW-0810">Translation regulation</keyword>
<comment type="similarity">
    <text evidence="2">Belongs to the HPF/YfiA ribosome-associated protein family. Short HPF subfamily.</text>
</comment>
<keyword evidence="7" id="KW-1185">Reference proteome</keyword>
<dbReference type="PANTHER" id="PTHR33231">
    <property type="entry name" value="30S RIBOSOMAL PROTEIN"/>
    <property type="match status" value="1"/>
</dbReference>
<protein>
    <recommendedName>
        <fullName evidence="4">Ribosome hibernation promoting factor</fullName>
    </recommendedName>
    <alternativeName>
        <fullName evidence="5">Hibernation factor HPF</fullName>
    </alternativeName>
</protein>
<dbReference type="Pfam" id="PF02482">
    <property type="entry name" value="Ribosomal_S30AE"/>
    <property type="match status" value="1"/>
</dbReference>
<name>A0ABQ3BQM4_9GAMM</name>
<evidence type="ECO:0000256" key="4">
    <source>
        <dbReference type="ARBA" id="ARBA00041148"/>
    </source>
</evidence>
<dbReference type="CDD" id="cd00552">
    <property type="entry name" value="RaiA"/>
    <property type="match status" value="1"/>
</dbReference>
<organism evidence="6 7">
    <name type="scientific">Cognatilysobacter xinjiangensis</name>
    <dbReference type="NCBI Taxonomy" id="546892"/>
    <lineage>
        <taxon>Bacteria</taxon>
        <taxon>Pseudomonadati</taxon>
        <taxon>Pseudomonadota</taxon>
        <taxon>Gammaproteobacteria</taxon>
        <taxon>Lysobacterales</taxon>
        <taxon>Lysobacteraceae</taxon>
        <taxon>Cognatilysobacter</taxon>
    </lineage>
</organism>
<evidence type="ECO:0000256" key="2">
    <source>
        <dbReference type="ARBA" id="ARBA00038434"/>
    </source>
</evidence>
<dbReference type="EMBL" id="BMXY01000001">
    <property type="protein sequence ID" value="GGZ53819.1"/>
    <property type="molecule type" value="Genomic_DNA"/>
</dbReference>
<dbReference type="RefSeq" id="WP_189446628.1">
    <property type="nucleotide sequence ID" value="NZ_BMXY01000001.1"/>
</dbReference>
<evidence type="ECO:0000256" key="3">
    <source>
        <dbReference type="ARBA" id="ARBA00038695"/>
    </source>
</evidence>
<sequence length="108" mass="12456">MRIDIHGQHIDVTPALRDYVAMRFERLGRHFERPFDVRTVLSVEKTRQWAEATVSLSGRVFHADAEGSDMYAAIDALADKLDRSLLKEKERRVDHHRGERFARVAALA</sequence>
<evidence type="ECO:0000256" key="1">
    <source>
        <dbReference type="ARBA" id="ARBA00022845"/>
    </source>
</evidence>
<evidence type="ECO:0000313" key="7">
    <source>
        <dbReference type="Proteomes" id="UP000643403"/>
    </source>
</evidence>
<gene>
    <name evidence="6" type="ORF">GCM10008101_03710</name>
</gene>